<evidence type="ECO:0000313" key="2">
    <source>
        <dbReference type="Proteomes" id="UP001629249"/>
    </source>
</evidence>
<sequence>MYNHFIETFIDAQTAAWRHYSAIAATEKRLFSDMSDPAVRVPGTGEIVEELRRTYSVFADRIITKARQQFAVGAARPVVDRKAVFARAGFDIERSLLLGTAPDFDRLWLALETQLGGIGAPAGEQQ</sequence>
<reference evidence="1 2" key="1">
    <citation type="journal article" date="2024" name="Chem. Sci.">
        <title>Discovery of megapolipeptins by genome mining of a Burkholderiales bacteria collection.</title>
        <authorList>
            <person name="Paulo B.S."/>
            <person name="Recchia M.J.J."/>
            <person name="Lee S."/>
            <person name="Fergusson C.H."/>
            <person name="Romanowski S.B."/>
            <person name="Hernandez A."/>
            <person name="Krull N."/>
            <person name="Liu D.Y."/>
            <person name="Cavanagh H."/>
            <person name="Bos A."/>
            <person name="Gray C.A."/>
            <person name="Murphy B.T."/>
            <person name="Linington R.G."/>
            <person name="Eustaquio A.S."/>
        </authorList>
    </citation>
    <scope>NUCLEOTIDE SEQUENCE [LARGE SCALE GENOMIC DNA]</scope>
    <source>
        <strain evidence="1 2">RL16-012-BIC-B</strain>
    </source>
</reference>
<protein>
    <submittedName>
        <fullName evidence="1">Uncharacterized protein</fullName>
    </submittedName>
</protein>
<organism evidence="1 2">
    <name type="scientific">Paraburkholderia agricolaris</name>
    <dbReference type="NCBI Taxonomy" id="2152888"/>
    <lineage>
        <taxon>Bacteria</taxon>
        <taxon>Pseudomonadati</taxon>
        <taxon>Pseudomonadota</taxon>
        <taxon>Betaproteobacteria</taxon>
        <taxon>Burkholderiales</taxon>
        <taxon>Burkholderiaceae</taxon>
        <taxon>Paraburkholderia</taxon>
    </lineage>
</organism>
<dbReference type="EMBL" id="JAQQFN010000023">
    <property type="protein sequence ID" value="MFL9886796.1"/>
    <property type="molecule type" value="Genomic_DNA"/>
</dbReference>
<comment type="caution">
    <text evidence="1">The sequence shown here is derived from an EMBL/GenBank/DDBJ whole genome shotgun (WGS) entry which is preliminary data.</text>
</comment>
<evidence type="ECO:0000313" key="1">
    <source>
        <dbReference type="EMBL" id="MFL9886796.1"/>
    </source>
</evidence>
<accession>A0ABW8ZUW6</accession>
<gene>
    <name evidence="1" type="ORF">PQR66_27405</name>
</gene>
<keyword evidence="2" id="KW-1185">Reference proteome</keyword>
<name>A0ABW8ZUW6_9BURK</name>
<dbReference type="Proteomes" id="UP001629249">
    <property type="component" value="Unassembled WGS sequence"/>
</dbReference>
<dbReference type="RefSeq" id="WP_074290654.1">
    <property type="nucleotide sequence ID" value="NZ_JAQQFH010000015.1"/>
</dbReference>
<proteinExistence type="predicted"/>